<dbReference type="Gene3D" id="2.40.70.10">
    <property type="entry name" value="Acid Proteases"/>
    <property type="match status" value="1"/>
</dbReference>
<accession>A0A7D9L5X9</accession>
<proteinExistence type="predicted"/>
<sequence>MRFENLLIALDIKDKKRKRALLLYYIGESTLNIFETLPETGTEDDYDKACQTLNEHFKPRKNTSFEIFKLRKTNQLVDETLDQYHVRLVQKAKYCEFSNLDTEIKAQIELGTNSKQLRRYAFRKPKLTLAELLDYGRTLETVEEDASGIEHNMNETPMKDIHAVRRNTAATTPKTICFFCGLNWPHVDVCPAKGKTCNHCHKQNHFARCCKSKISAGQRESKFPQKSNERRSQVKQIDEQGGTVNEVNSDCRKRNFYTHIKINDITIRVNIDSGASVNIIDNTSFEKLTRQNNIHLMKSKIKLFAFATNTPSTSKDISKLQLNQEQKLPQPNFM</sequence>
<name>A0A7D9L5X9_PARCT</name>
<evidence type="ECO:0000313" key="2">
    <source>
        <dbReference type="EMBL" id="CAB4026987.1"/>
    </source>
</evidence>
<feature type="region of interest" description="Disordered" evidence="1">
    <location>
        <begin position="313"/>
        <end position="334"/>
    </location>
</feature>
<protein>
    <submittedName>
        <fullName evidence="2">Uncharacterized protein</fullName>
    </submittedName>
</protein>
<dbReference type="SUPFAM" id="SSF50630">
    <property type="entry name" value="Acid proteases"/>
    <property type="match status" value="1"/>
</dbReference>
<organism evidence="2 3">
    <name type="scientific">Paramuricea clavata</name>
    <name type="common">Red gorgonian</name>
    <name type="synonym">Violescent sea-whip</name>
    <dbReference type="NCBI Taxonomy" id="317549"/>
    <lineage>
        <taxon>Eukaryota</taxon>
        <taxon>Metazoa</taxon>
        <taxon>Cnidaria</taxon>
        <taxon>Anthozoa</taxon>
        <taxon>Octocorallia</taxon>
        <taxon>Malacalcyonacea</taxon>
        <taxon>Plexauridae</taxon>
        <taxon>Paramuricea</taxon>
    </lineage>
</organism>
<dbReference type="AlphaFoldDB" id="A0A7D9L5X9"/>
<dbReference type="PANTHER" id="PTHR33198:SF21">
    <property type="entry name" value="RETROTRANSPOSON GAG DOMAIN-CONTAINING PROTEIN"/>
    <property type="match status" value="1"/>
</dbReference>
<dbReference type="PANTHER" id="PTHR33198">
    <property type="entry name" value="ANK_REP_REGION DOMAIN-CONTAINING PROTEIN-RELATED"/>
    <property type="match status" value="1"/>
</dbReference>
<comment type="caution">
    <text evidence="2">The sequence shown here is derived from an EMBL/GenBank/DDBJ whole genome shotgun (WGS) entry which is preliminary data.</text>
</comment>
<evidence type="ECO:0000256" key="1">
    <source>
        <dbReference type="SAM" id="MobiDB-lite"/>
    </source>
</evidence>
<reference evidence="2" key="1">
    <citation type="submission" date="2020-04" db="EMBL/GenBank/DDBJ databases">
        <authorList>
            <person name="Alioto T."/>
            <person name="Alioto T."/>
            <person name="Gomez Garrido J."/>
        </authorList>
    </citation>
    <scope>NUCLEOTIDE SEQUENCE</scope>
    <source>
        <strain evidence="2">A484AB</strain>
    </source>
</reference>
<feature type="region of interest" description="Disordered" evidence="1">
    <location>
        <begin position="220"/>
        <end position="241"/>
    </location>
</feature>
<feature type="compositionally biased region" description="Basic and acidic residues" evidence="1">
    <location>
        <begin position="220"/>
        <end position="238"/>
    </location>
</feature>
<dbReference type="EMBL" id="CACRXK020014530">
    <property type="protein sequence ID" value="CAB4026987.1"/>
    <property type="molecule type" value="Genomic_DNA"/>
</dbReference>
<evidence type="ECO:0000313" key="3">
    <source>
        <dbReference type="Proteomes" id="UP001152795"/>
    </source>
</evidence>
<gene>
    <name evidence="2" type="ORF">PACLA_8A073244</name>
</gene>
<dbReference type="OrthoDB" id="10068383at2759"/>
<dbReference type="Proteomes" id="UP001152795">
    <property type="component" value="Unassembled WGS sequence"/>
</dbReference>
<dbReference type="InterPro" id="IPR021109">
    <property type="entry name" value="Peptidase_aspartic_dom_sf"/>
</dbReference>
<keyword evidence="3" id="KW-1185">Reference proteome</keyword>